<dbReference type="PROSITE" id="PS51352">
    <property type="entry name" value="THIOREDOXIN_2"/>
    <property type="match status" value="1"/>
</dbReference>
<keyword evidence="1" id="KW-0676">Redox-active center</keyword>
<reference evidence="3" key="1">
    <citation type="journal article" date="2017" name="Appl. Environ. Microbiol.">
        <title>Microdiversification of a pelagic Polynucleobacter species is mainly driven by acquisition of genomic islands from a partially interspecific gene pool.</title>
        <authorList>
            <person name="Hoetzinger M."/>
            <person name="Hahn M.W."/>
            <person name="Jezberova J."/>
            <person name="Schmidt J."/>
            <person name="Koll U."/>
        </authorList>
    </citation>
    <scope>NUCLEOTIDE SEQUENCE</scope>
    <source>
        <strain evidence="3">MWH-RechtKol4</strain>
    </source>
</reference>
<organism evidence="3 4">
    <name type="scientific">Polynucleobacter asymbioticus</name>
    <dbReference type="NCBI Taxonomy" id="576611"/>
    <lineage>
        <taxon>Bacteria</taxon>
        <taxon>Pseudomonadati</taxon>
        <taxon>Pseudomonadota</taxon>
        <taxon>Betaproteobacteria</taxon>
        <taxon>Burkholderiales</taxon>
        <taxon>Burkholderiaceae</taxon>
        <taxon>Polynucleobacter</taxon>
    </lineage>
</organism>
<dbReference type="EMBL" id="CP015017">
    <property type="protein sequence ID" value="APC01535.1"/>
    <property type="molecule type" value="Genomic_DNA"/>
</dbReference>
<dbReference type="InterPro" id="IPR050553">
    <property type="entry name" value="Thioredoxin_ResA/DsbE_sf"/>
</dbReference>
<dbReference type="AlphaFoldDB" id="A0AAC9ITG6"/>
<dbReference type="RefSeq" id="WP_071539489.1">
    <property type="nucleotide sequence ID" value="NZ_CP015016.1"/>
</dbReference>
<dbReference type="InterPro" id="IPR000866">
    <property type="entry name" value="AhpC/TSA"/>
</dbReference>
<evidence type="ECO:0000313" key="3">
    <source>
        <dbReference type="EMBL" id="APC01535.1"/>
    </source>
</evidence>
<dbReference type="SUPFAM" id="SSF52833">
    <property type="entry name" value="Thioredoxin-like"/>
    <property type="match status" value="1"/>
</dbReference>
<dbReference type="PANTHER" id="PTHR42852">
    <property type="entry name" value="THIOL:DISULFIDE INTERCHANGE PROTEIN DSBE"/>
    <property type="match status" value="1"/>
</dbReference>
<name>A0AAC9ITG6_9BURK</name>
<evidence type="ECO:0000256" key="1">
    <source>
        <dbReference type="ARBA" id="ARBA00023284"/>
    </source>
</evidence>
<accession>A0AAC9ITG6</accession>
<dbReference type="InterPro" id="IPR013766">
    <property type="entry name" value="Thioredoxin_domain"/>
</dbReference>
<dbReference type="PROSITE" id="PS00194">
    <property type="entry name" value="THIOREDOXIN_1"/>
    <property type="match status" value="1"/>
</dbReference>
<dbReference type="GO" id="GO:0015036">
    <property type="term" value="F:disulfide oxidoreductase activity"/>
    <property type="evidence" value="ECO:0007669"/>
    <property type="project" value="UniProtKB-ARBA"/>
</dbReference>
<proteinExistence type="predicted"/>
<dbReference type="Proteomes" id="UP000182060">
    <property type="component" value="Chromosome"/>
</dbReference>
<dbReference type="CDD" id="cd02966">
    <property type="entry name" value="TlpA_like_family"/>
    <property type="match status" value="1"/>
</dbReference>
<dbReference type="InterPro" id="IPR036249">
    <property type="entry name" value="Thioredoxin-like_sf"/>
</dbReference>
<dbReference type="Gene3D" id="3.40.30.10">
    <property type="entry name" value="Glutaredoxin"/>
    <property type="match status" value="1"/>
</dbReference>
<feature type="domain" description="Thioredoxin" evidence="2">
    <location>
        <begin position="36"/>
        <end position="180"/>
    </location>
</feature>
<dbReference type="GO" id="GO:0016209">
    <property type="term" value="F:antioxidant activity"/>
    <property type="evidence" value="ECO:0007669"/>
    <property type="project" value="InterPro"/>
</dbReference>
<dbReference type="Pfam" id="PF00578">
    <property type="entry name" value="AhpC-TSA"/>
    <property type="match status" value="1"/>
</dbReference>
<dbReference type="InterPro" id="IPR017937">
    <property type="entry name" value="Thioredoxin_CS"/>
</dbReference>
<protein>
    <recommendedName>
        <fullName evidence="2">Thioredoxin domain-containing protein</fullName>
    </recommendedName>
</protein>
<evidence type="ECO:0000313" key="4">
    <source>
        <dbReference type="Proteomes" id="UP000182060"/>
    </source>
</evidence>
<dbReference type="PANTHER" id="PTHR42852:SF13">
    <property type="entry name" value="PROTEIN DIPZ"/>
    <property type="match status" value="1"/>
</dbReference>
<gene>
    <name evidence="3" type="ORF">AOC25_07845</name>
</gene>
<sequence>MTIINKPALRFFLALAFVLNITISNEAIAQWRPASEVGLTQAPPLQLNNLAGKAVDLNAFKGKIVIVNFWASWCEPCREEFFELIQLQENYQSKGLVVLAVNLAEMKPRITQFLKGNGLPENGIEILQDRNSIAYKSWKARGLPTTFLVGKTGKIEGVWIGAIENVDSNEVKGKIEVLLRQ</sequence>
<evidence type="ECO:0000259" key="2">
    <source>
        <dbReference type="PROSITE" id="PS51352"/>
    </source>
</evidence>